<feature type="compositionally biased region" description="Basic residues" evidence="1">
    <location>
        <begin position="299"/>
        <end position="310"/>
    </location>
</feature>
<organism evidence="2 3">
    <name type="scientific">Chara braunii</name>
    <name type="common">Braun's stonewort</name>
    <dbReference type="NCBI Taxonomy" id="69332"/>
    <lineage>
        <taxon>Eukaryota</taxon>
        <taxon>Viridiplantae</taxon>
        <taxon>Streptophyta</taxon>
        <taxon>Charophyceae</taxon>
        <taxon>Charales</taxon>
        <taxon>Characeae</taxon>
        <taxon>Chara</taxon>
    </lineage>
</organism>
<dbReference type="Proteomes" id="UP000265515">
    <property type="component" value="Unassembled WGS sequence"/>
</dbReference>
<evidence type="ECO:0000313" key="3">
    <source>
        <dbReference type="Proteomes" id="UP000265515"/>
    </source>
</evidence>
<gene>
    <name evidence="2" type="ORF">CBR_g39151</name>
</gene>
<protein>
    <submittedName>
        <fullName evidence="2">Uncharacterized protein</fullName>
    </submittedName>
</protein>
<feature type="compositionally biased region" description="Polar residues" evidence="1">
    <location>
        <begin position="542"/>
        <end position="562"/>
    </location>
</feature>
<feature type="compositionally biased region" description="Basic and acidic residues" evidence="1">
    <location>
        <begin position="287"/>
        <end position="298"/>
    </location>
</feature>
<feature type="region of interest" description="Disordered" evidence="1">
    <location>
        <begin position="537"/>
        <end position="562"/>
    </location>
</feature>
<feature type="region of interest" description="Disordered" evidence="1">
    <location>
        <begin position="287"/>
        <end position="359"/>
    </location>
</feature>
<feature type="compositionally biased region" description="Gly residues" evidence="1">
    <location>
        <begin position="311"/>
        <end position="329"/>
    </location>
</feature>
<name>A0A388LR32_CHABU</name>
<comment type="caution">
    <text evidence="2">The sequence shown here is derived from an EMBL/GenBank/DDBJ whole genome shotgun (WGS) entry which is preliminary data.</text>
</comment>
<reference evidence="2 3" key="1">
    <citation type="journal article" date="2018" name="Cell">
        <title>The Chara Genome: Secondary Complexity and Implications for Plant Terrestrialization.</title>
        <authorList>
            <person name="Nishiyama T."/>
            <person name="Sakayama H."/>
            <person name="Vries J.D."/>
            <person name="Buschmann H."/>
            <person name="Saint-Marcoux D."/>
            <person name="Ullrich K.K."/>
            <person name="Haas F.B."/>
            <person name="Vanderstraeten L."/>
            <person name="Becker D."/>
            <person name="Lang D."/>
            <person name="Vosolsobe S."/>
            <person name="Rombauts S."/>
            <person name="Wilhelmsson P.K.I."/>
            <person name="Janitza P."/>
            <person name="Kern R."/>
            <person name="Heyl A."/>
            <person name="Rumpler F."/>
            <person name="Villalobos L.I.A.C."/>
            <person name="Clay J.M."/>
            <person name="Skokan R."/>
            <person name="Toyoda A."/>
            <person name="Suzuki Y."/>
            <person name="Kagoshima H."/>
            <person name="Schijlen E."/>
            <person name="Tajeshwar N."/>
            <person name="Catarino B."/>
            <person name="Hetherington A.J."/>
            <person name="Saltykova A."/>
            <person name="Bonnot C."/>
            <person name="Breuninger H."/>
            <person name="Symeonidi A."/>
            <person name="Radhakrishnan G.V."/>
            <person name="Van Nieuwerburgh F."/>
            <person name="Deforce D."/>
            <person name="Chang C."/>
            <person name="Karol K.G."/>
            <person name="Hedrich R."/>
            <person name="Ulvskov P."/>
            <person name="Glockner G."/>
            <person name="Delwiche C.F."/>
            <person name="Petrasek J."/>
            <person name="Van de Peer Y."/>
            <person name="Friml J."/>
            <person name="Beilby M."/>
            <person name="Dolan L."/>
            <person name="Kohara Y."/>
            <person name="Sugano S."/>
            <person name="Fujiyama A."/>
            <person name="Delaux P.-M."/>
            <person name="Quint M."/>
            <person name="TheiBen G."/>
            <person name="Hagemann M."/>
            <person name="Harholt J."/>
            <person name="Dunand C."/>
            <person name="Zachgo S."/>
            <person name="Langdale J."/>
            <person name="Maumus F."/>
            <person name="Straeten D.V.D."/>
            <person name="Gould S.B."/>
            <person name="Rensing S.A."/>
        </authorList>
    </citation>
    <scope>NUCLEOTIDE SEQUENCE [LARGE SCALE GENOMIC DNA]</scope>
    <source>
        <strain evidence="2 3">S276</strain>
    </source>
</reference>
<proteinExistence type="predicted"/>
<sequence>MNTSTPHPPPAGGSGGGEASLSAEHVGADDPNRLRALLDLCFDDGLFPDTNIDFGETKIIDGIGYLSLNQEVDTATVNWLKARTVIVLFDEPAMSLSVAQREQLIRVYEGAWYQEVDINPTQKRGRTHGEGPNVSSYVARTERIAQWLTAKGEDRIPTRNGSVKVRFKPWMTRQELDVIRDNKAAGKFRIIALRVPLEALPSLRFAVQRFMGRVLVMHPPERRADEPRLGNIRIDCVSEVRQTFLEWIVVRKSTGGFVEVQFANQDTPFCNKCLWWYHDEFDSECPRFSEPMPEERGGRRARGRGARGRGRGSGPRGPQGQPVGGGHSIGRGRVNQQGRGGPPNQHESQPMSTTSELNPNSRALVVYSSMAPTETVTERGTGTSYRPLCIGTESRQAEERGAPVQSAGNVQMRTNQPTYPQPVMTVRPLQRGQPLALGASENRVEIGGGVAPFPFIPPPILPTHPWSGQDRGTMQGTWCVPANPIGGGLPWHPPPITMENRPLPGSPARWGTGQGGAGRSIGMATGLVEGWRTAPEGAQRQGGVSNFQGWNQGASLLPRTSG</sequence>
<evidence type="ECO:0000256" key="1">
    <source>
        <dbReference type="SAM" id="MobiDB-lite"/>
    </source>
</evidence>
<evidence type="ECO:0000313" key="2">
    <source>
        <dbReference type="EMBL" id="GBG84774.1"/>
    </source>
</evidence>
<feature type="compositionally biased region" description="Pro residues" evidence="1">
    <location>
        <begin position="1"/>
        <end position="11"/>
    </location>
</feature>
<keyword evidence="3" id="KW-1185">Reference proteome</keyword>
<dbReference type="Gramene" id="GBG84774">
    <property type="protein sequence ID" value="GBG84774"/>
    <property type="gene ID" value="CBR_g39151"/>
</dbReference>
<accession>A0A388LR32</accession>
<feature type="region of interest" description="Disordered" evidence="1">
    <location>
        <begin position="1"/>
        <end position="24"/>
    </location>
</feature>
<dbReference type="AlphaFoldDB" id="A0A388LR32"/>
<feature type="compositionally biased region" description="Polar residues" evidence="1">
    <location>
        <begin position="345"/>
        <end position="359"/>
    </location>
</feature>
<dbReference type="EMBL" id="BFEA01000490">
    <property type="protein sequence ID" value="GBG84774.1"/>
    <property type="molecule type" value="Genomic_DNA"/>
</dbReference>